<sequence>MQFSSLVLSQIRSLLQTLNDSNSDSVFQELCQKGELVCAGGQSWSANSAAQFDYCSQHVVDSGRATPVSELTIGDFHCPGALTVPSFGNEVVISPHCNL</sequence>
<dbReference type="Proteomes" id="UP001415857">
    <property type="component" value="Unassembled WGS sequence"/>
</dbReference>
<gene>
    <name evidence="1" type="ORF">L1049_020714</name>
</gene>
<proteinExistence type="predicted"/>
<evidence type="ECO:0000313" key="1">
    <source>
        <dbReference type="EMBL" id="KAK9292735.1"/>
    </source>
</evidence>
<comment type="caution">
    <text evidence="1">The sequence shown here is derived from an EMBL/GenBank/DDBJ whole genome shotgun (WGS) entry which is preliminary data.</text>
</comment>
<name>A0AAP0XAX4_LIQFO</name>
<dbReference type="AlphaFoldDB" id="A0AAP0XAX4"/>
<keyword evidence="2" id="KW-1185">Reference proteome</keyword>
<dbReference type="EMBL" id="JBBPBK010000001">
    <property type="protein sequence ID" value="KAK9292735.1"/>
    <property type="molecule type" value="Genomic_DNA"/>
</dbReference>
<evidence type="ECO:0000313" key="2">
    <source>
        <dbReference type="Proteomes" id="UP001415857"/>
    </source>
</evidence>
<protein>
    <submittedName>
        <fullName evidence="1">Uncharacterized protein</fullName>
    </submittedName>
</protein>
<organism evidence="1 2">
    <name type="scientific">Liquidambar formosana</name>
    <name type="common">Formosan gum</name>
    <dbReference type="NCBI Taxonomy" id="63359"/>
    <lineage>
        <taxon>Eukaryota</taxon>
        <taxon>Viridiplantae</taxon>
        <taxon>Streptophyta</taxon>
        <taxon>Embryophyta</taxon>
        <taxon>Tracheophyta</taxon>
        <taxon>Spermatophyta</taxon>
        <taxon>Magnoliopsida</taxon>
        <taxon>eudicotyledons</taxon>
        <taxon>Gunneridae</taxon>
        <taxon>Pentapetalae</taxon>
        <taxon>Saxifragales</taxon>
        <taxon>Altingiaceae</taxon>
        <taxon>Liquidambar</taxon>
    </lineage>
</organism>
<reference evidence="1 2" key="1">
    <citation type="journal article" date="2024" name="Plant J.">
        <title>Genome sequences and population genomics reveal climatic adaptation and genomic divergence between two closely related sweetgum species.</title>
        <authorList>
            <person name="Xu W.Q."/>
            <person name="Ren C.Q."/>
            <person name="Zhang X.Y."/>
            <person name="Comes H.P."/>
            <person name="Liu X.H."/>
            <person name="Li Y.G."/>
            <person name="Kettle C.J."/>
            <person name="Jalonen R."/>
            <person name="Gaisberger H."/>
            <person name="Ma Y.Z."/>
            <person name="Qiu Y.X."/>
        </authorList>
    </citation>
    <scope>NUCLEOTIDE SEQUENCE [LARGE SCALE GENOMIC DNA]</scope>
    <source>
        <strain evidence="1">Hangzhou</strain>
    </source>
</reference>
<accession>A0AAP0XAX4</accession>